<feature type="region of interest" description="Disordered" evidence="1">
    <location>
        <begin position="1"/>
        <end position="26"/>
    </location>
</feature>
<dbReference type="AlphaFoldDB" id="A0ABD1Y9I3"/>
<proteinExistence type="predicted"/>
<keyword evidence="3" id="KW-1185">Reference proteome</keyword>
<protein>
    <submittedName>
        <fullName evidence="2">Uncharacterized protein</fullName>
    </submittedName>
</protein>
<dbReference type="EMBL" id="JBHFFA010000006">
    <property type="protein sequence ID" value="KAL2623413.1"/>
    <property type="molecule type" value="Genomic_DNA"/>
</dbReference>
<organism evidence="2 3">
    <name type="scientific">Riccia fluitans</name>
    <dbReference type="NCBI Taxonomy" id="41844"/>
    <lineage>
        <taxon>Eukaryota</taxon>
        <taxon>Viridiplantae</taxon>
        <taxon>Streptophyta</taxon>
        <taxon>Embryophyta</taxon>
        <taxon>Marchantiophyta</taxon>
        <taxon>Marchantiopsida</taxon>
        <taxon>Marchantiidae</taxon>
        <taxon>Marchantiales</taxon>
        <taxon>Ricciaceae</taxon>
        <taxon>Riccia</taxon>
    </lineage>
</organism>
<comment type="caution">
    <text evidence="2">The sequence shown here is derived from an EMBL/GenBank/DDBJ whole genome shotgun (WGS) entry which is preliminary data.</text>
</comment>
<evidence type="ECO:0000313" key="2">
    <source>
        <dbReference type="EMBL" id="KAL2623413.1"/>
    </source>
</evidence>
<sequence>MEARRSSSELFGGSGGNQAGVGDSQPSYFSQGFNLSRFPIPVMPSAPLLFPFMRPPIPSAPITSLVLPTPAPIPGSFASSSAASQVPPILMSGPSVPPASPEETDHGDALGANRAMIVRNHMLRNKWESTIASYKKVRDWNHGFGNESYEALDQNQRKTEKLPKDFPAEWIELMDSFYGHRPSISPPCVFESLEDPNIGVSPNVIVDPHEQPLPNSEVESQRPVENRVGASTIRHNSSVKRKNANGKAATLLSNSVTTFTTNMLELEKKRDEREEKRIAAIHEIEKRKEERLERSRQMDHENMQALTTAITSLALAIGKAIERQQM</sequence>
<dbReference type="PANTHER" id="PTHR33492:SF4">
    <property type="entry name" value="OS02G0174300 PROTEIN"/>
    <property type="match status" value="1"/>
</dbReference>
<accession>A0ABD1Y9I3</accession>
<dbReference type="PANTHER" id="PTHR33492">
    <property type="entry name" value="OSJNBA0043A12.37 PROTEIN-RELATED"/>
    <property type="match status" value="1"/>
</dbReference>
<dbReference type="Proteomes" id="UP001605036">
    <property type="component" value="Unassembled WGS sequence"/>
</dbReference>
<evidence type="ECO:0000256" key="1">
    <source>
        <dbReference type="SAM" id="MobiDB-lite"/>
    </source>
</evidence>
<name>A0ABD1Y9I3_9MARC</name>
<gene>
    <name evidence="2" type="ORF">R1flu_003618</name>
</gene>
<reference evidence="2 3" key="1">
    <citation type="submission" date="2024-09" db="EMBL/GenBank/DDBJ databases">
        <title>Chromosome-scale assembly of Riccia fluitans.</title>
        <authorList>
            <person name="Paukszto L."/>
            <person name="Sawicki J."/>
            <person name="Karawczyk K."/>
            <person name="Piernik-Szablinska J."/>
            <person name="Szczecinska M."/>
            <person name="Mazdziarz M."/>
        </authorList>
    </citation>
    <scope>NUCLEOTIDE SEQUENCE [LARGE SCALE GENOMIC DNA]</scope>
    <source>
        <strain evidence="2">Rf_01</strain>
        <tissue evidence="2">Aerial parts of the thallus</tissue>
    </source>
</reference>
<evidence type="ECO:0000313" key="3">
    <source>
        <dbReference type="Proteomes" id="UP001605036"/>
    </source>
</evidence>